<feature type="region of interest" description="Disordered" evidence="5">
    <location>
        <begin position="83"/>
        <end position="191"/>
    </location>
</feature>
<evidence type="ECO:0000259" key="6">
    <source>
        <dbReference type="Pfam" id="PF06657"/>
    </source>
</evidence>
<dbReference type="PANTHER" id="PTHR19336:SF9">
    <property type="entry name" value="SPINDLE POLE BODY PROTEIN PPC89"/>
    <property type="match status" value="1"/>
</dbReference>
<dbReference type="GO" id="GO:0008017">
    <property type="term" value="F:microtubule binding"/>
    <property type="evidence" value="ECO:0007669"/>
    <property type="project" value="InterPro"/>
</dbReference>
<dbReference type="InterPro" id="IPR051756">
    <property type="entry name" value="Centrosomal_MT-associated"/>
</dbReference>
<feature type="compositionally biased region" description="Basic and acidic residues" evidence="5">
    <location>
        <begin position="125"/>
        <end position="142"/>
    </location>
</feature>
<keyword evidence="9" id="KW-1185">Reference proteome</keyword>
<evidence type="ECO:0000256" key="5">
    <source>
        <dbReference type="SAM" id="MobiDB-lite"/>
    </source>
</evidence>
<proteinExistence type="predicted"/>
<feature type="region of interest" description="Disordered" evidence="5">
    <location>
        <begin position="1"/>
        <end position="31"/>
    </location>
</feature>
<feature type="domain" description="Cep57 centrosome microtubule-binding" evidence="6">
    <location>
        <begin position="814"/>
        <end position="890"/>
    </location>
</feature>
<evidence type="ECO:0008006" key="10">
    <source>
        <dbReference type="Google" id="ProtNLM"/>
    </source>
</evidence>
<keyword evidence="3" id="KW-0206">Cytoskeleton</keyword>
<feature type="region of interest" description="Disordered" evidence="5">
    <location>
        <begin position="901"/>
        <end position="977"/>
    </location>
</feature>
<name>A0A1X7RF66_ZYMT9</name>
<dbReference type="InterPro" id="IPR025925">
    <property type="entry name" value="PPC89_CLD"/>
</dbReference>
<dbReference type="GO" id="GO:0005815">
    <property type="term" value="C:microtubule organizing center"/>
    <property type="evidence" value="ECO:0007669"/>
    <property type="project" value="UniProtKB-SubCell"/>
</dbReference>
<dbReference type="InterPro" id="IPR024957">
    <property type="entry name" value="Cep57_MT-bd_dom"/>
</dbReference>
<dbReference type="Gene3D" id="1.10.287.1490">
    <property type="match status" value="1"/>
</dbReference>
<accession>A0A1X7RF66</accession>
<feature type="compositionally biased region" description="Polar residues" evidence="5">
    <location>
        <begin position="152"/>
        <end position="175"/>
    </location>
</feature>
<feature type="domain" description="PPC89 centrosome localisation" evidence="7">
    <location>
        <begin position="357"/>
        <end position="415"/>
    </location>
</feature>
<feature type="compositionally biased region" description="Polar residues" evidence="5">
    <location>
        <begin position="96"/>
        <end position="110"/>
    </location>
</feature>
<feature type="compositionally biased region" description="Acidic residues" evidence="5">
    <location>
        <begin position="935"/>
        <end position="948"/>
    </location>
</feature>
<feature type="region of interest" description="Disordered" evidence="5">
    <location>
        <begin position="256"/>
        <end position="275"/>
    </location>
</feature>
<feature type="region of interest" description="Disordered" evidence="5">
    <location>
        <begin position="542"/>
        <end position="595"/>
    </location>
</feature>
<feature type="coiled-coil region" evidence="4">
    <location>
        <begin position="290"/>
        <end position="374"/>
    </location>
</feature>
<evidence type="ECO:0000256" key="2">
    <source>
        <dbReference type="ARBA" id="ARBA00022490"/>
    </source>
</evidence>
<evidence type="ECO:0000313" key="9">
    <source>
        <dbReference type="Proteomes" id="UP000215127"/>
    </source>
</evidence>
<feature type="compositionally biased region" description="Basic and acidic residues" evidence="5">
    <location>
        <begin position="434"/>
        <end position="461"/>
    </location>
</feature>
<feature type="region of interest" description="Disordered" evidence="5">
    <location>
        <begin position="646"/>
        <end position="693"/>
    </location>
</feature>
<evidence type="ECO:0000259" key="7">
    <source>
        <dbReference type="Pfam" id="PF14197"/>
    </source>
</evidence>
<feature type="compositionally biased region" description="Basic and acidic residues" evidence="5">
    <location>
        <begin position="481"/>
        <end position="494"/>
    </location>
</feature>
<dbReference type="Pfam" id="PF14197">
    <property type="entry name" value="Cep57_CLD_2"/>
    <property type="match status" value="1"/>
</dbReference>
<sequence length="977" mass="109165">MAQASRPRNSSRFVNKNFHQNDDSRASSPADNEVFTTATGFSMDNVLHSTPQQQDFSMPLQYDQYAEPSEHSSDMSIELGRGVKRAARQEQDNDRSSNALFNFGNDNSMYDLSPAQPPRQAPAQRHSEGLLRKDATIRRATESARANDGLKRSTSNPKQRAVSDNSARATTSANEPVQERKASRGRFSAPHVSTRANVIPIRYSHPVGLEFNNGTATGNLTTQTTQTVTYTNNQSFALPNVPNIAELISGVRTDATPVKRPSRSRFASASFKPQPREHLPVQGIAVPEDERAIYASLQTLKDRINQLEAERSDTRKREEDYENELMDLRSRVDMQGKRPDSGVGMENEINAEQHSKLQAEVKALQERLNRSERKTNVSDTAMSRITKERDALVVHIGSAYARNEQLVEENEALKASEAQLEAENEQLREEVHALRETNNDYSERLDRVEKRTTIRRKDSASKGEGAGEAGNGPWNIISNERMAENSIRSRKEGRATSGASEQTHRRKQSEHTDDALIREITSRIEREMQNIKENTLAEIREARRAQAQPRRSSNARSRSRSQRRGASMEEERSTTTTSKRHVSAPAEMEVSGGDSTTDIDVYRKARPAKTVVQTAVEAVEEDLTVLSELDFDAYVDLRKKLEQELRDGKLSSRRKTSTHKEDTTKMSTGRLSIPRKSSMKDMPNIESTNNTATARTLEDILKISKTVRVQSPHSSDFQSHTDQQQQSEDVDEVGDTSTLSNTSRRRRRSGPSNNLTSAFIVPDITFHQNLTETTITSKNIPHEPATCTGCTVHPAIPTPKPVSTREELADLTTATIRPSQDPDLALAEVIKKLSDEVTHLKLSREKVNRKYNAHDPAVGRRRRAELKAELERLTDLLEKRCDLVYGLYDVLEGRKPQTMNAVDAEESSVVGGEEWGPALSGRKSRSKVEGLPDLESVDDEGSESEELPWEGISESGDDESLMGSEVGQRTRRSSGGF</sequence>
<evidence type="ECO:0000256" key="1">
    <source>
        <dbReference type="ARBA" id="ARBA00004267"/>
    </source>
</evidence>
<dbReference type="STRING" id="1276538.A0A1X7RF66"/>
<dbReference type="Proteomes" id="UP000215127">
    <property type="component" value="Chromosome 1"/>
</dbReference>
<gene>
    <name evidence="8" type="ORF">ZT3D7_G1187</name>
</gene>
<dbReference type="PANTHER" id="PTHR19336">
    <property type="entry name" value="UNCHARACTERIZED DUF1167"/>
    <property type="match status" value="1"/>
</dbReference>
<feature type="compositionally biased region" description="Low complexity" evidence="5">
    <location>
        <begin position="264"/>
        <end position="273"/>
    </location>
</feature>
<dbReference type="AlphaFoldDB" id="A0A1X7RF66"/>
<dbReference type="EMBL" id="LT853692">
    <property type="protein sequence ID" value="SMQ46042.1"/>
    <property type="molecule type" value="Genomic_DNA"/>
</dbReference>
<reference evidence="8 9" key="1">
    <citation type="submission" date="2016-06" db="EMBL/GenBank/DDBJ databases">
        <authorList>
            <person name="Kjaerup R.B."/>
            <person name="Dalgaard T.S."/>
            <person name="Juul-Madsen H.R."/>
        </authorList>
    </citation>
    <scope>NUCLEOTIDE SEQUENCE [LARGE SCALE GENOMIC DNA]</scope>
</reference>
<keyword evidence="4" id="KW-0175">Coiled coil</keyword>
<feature type="compositionally biased region" description="Low complexity" evidence="5">
    <location>
        <begin position="545"/>
        <end position="556"/>
    </location>
</feature>
<evidence type="ECO:0000256" key="3">
    <source>
        <dbReference type="ARBA" id="ARBA00023212"/>
    </source>
</evidence>
<feature type="region of interest" description="Disordered" evidence="5">
    <location>
        <begin position="434"/>
        <end position="515"/>
    </location>
</feature>
<feature type="compositionally biased region" description="Polar residues" evidence="5">
    <location>
        <begin position="1"/>
        <end position="18"/>
    </location>
</feature>
<evidence type="ECO:0000313" key="8">
    <source>
        <dbReference type="EMBL" id="SMQ46042.1"/>
    </source>
</evidence>
<evidence type="ECO:0000256" key="4">
    <source>
        <dbReference type="SAM" id="Coils"/>
    </source>
</evidence>
<keyword evidence="2" id="KW-0963">Cytoplasm</keyword>
<feature type="region of interest" description="Disordered" evidence="5">
    <location>
        <begin position="707"/>
        <end position="756"/>
    </location>
</feature>
<dbReference type="Pfam" id="PF06657">
    <property type="entry name" value="Cep57_MT_bd"/>
    <property type="match status" value="1"/>
</dbReference>
<feature type="compositionally biased region" description="Polar residues" evidence="5">
    <location>
        <begin position="707"/>
        <end position="721"/>
    </location>
</feature>
<protein>
    <recommendedName>
        <fullName evidence="10">Cep57 centrosome microtubule-binding domain-containing protein</fullName>
    </recommendedName>
</protein>
<comment type="subcellular location">
    <subcellularLocation>
        <location evidence="1">Cytoplasm</location>
        <location evidence="1">Cytoskeleton</location>
        <location evidence="1">Microtubule organizing center</location>
    </subcellularLocation>
</comment>
<organism evidence="8 9">
    <name type="scientific">Zymoseptoria tritici (strain ST99CH_3D7)</name>
    <dbReference type="NCBI Taxonomy" id="1276538"/>
    <lineage>
        <taxon>Eukaryota</taxon>
        <taxon>Fungi</taxon>
        <taxon>Dikarya</taxon>
        <taxon>Ascomycota</taxon>
        <taxon>Pezizomycotina</taxon>
        <taxon>Dothideomycetes</taxon>
        <taxon>Dothideomycetidae</taxon>
        <taxon>Mycosphaerellales</taxon>
        <taxon>Mycosphaerellaceae</taxon>
        <taxon>Zymoseptoria</taxon>
    </lineage>
</organism>